<name>A0A6C0JX37_9ZZZZ</name>
<keyword evidence="1" id="KW-1133">Transmembrane helix</keyword>
<organism evidence="2">
    <name type="scientific">viral metagenome</name>
    <dbReference type="NCBI Taxonomy" id="1070528"/>
    <lineage>
        <taxon>unclassified sequences</taxon>
        <taxon>metagenomes</taxon>
        <taxon>organismal metagenomes</taxon>
    </lineage>
</organism>
<keyword evidence="1" id="KW-0472">Membrane</keyword>
<proteinExistence type="predicted"/>
<evidence type="ECO:0000313" key="2">
    <source>
        <dbReference type="EMBL" id="QHU10325.1"/>
    </source>
</evidence>
<protein>
    <submittedName>
        <fullName evidence="2">Uncharacterized protein</fullName>
    </submittedName>
</protein>
<evidence type="ECO:0000256" key="1">
    <source>
        <dbReference type="SAM" id="Phobius"/>
    </source>
</evidence>
<reference evidence="2" key="1">
    <citation type="journal article" date="2020" name="Nature">
        <title>Giant virus diversity and host interactions through global metagenomics.</title>
        <authorList>
            <person name="Schulz F."/>
            <person name="Roux S."/>
            <person name="Paez-Espino D."/>
            <person name="Jungbluth S."/>
            <person name="Walsh D.A."/>
            <person name="Denef V.J."/>
            <person name="McMahon K.D."/>
            <person name="Konstantinidis K.T."/>
            <person name="Eloe-Fadrosh E.A."/>
            <person name="Kyrpides N.C."/>
            <person name="Woyke T."/>
        </authorList>
    </citation>
    <scope>NUCLEOTIDE SEQUENCE</scope>
    <source>
        <strain evidence="2">GVMAG-S-1101164-67</strain>
    </source>
</reference>
<dbReference type="AlphaFoldDB" id="A0A6C0JX37"/>
<keyword evidence="1" id="KW-0812">Transmembrane</keyword>
<sequence>MNMSFKTIRDTCIEYLNKEDIKHDLKEILKPIVSTIYNEIYIYIWLICFYNVVFIFIVLANFILLVRVLRKPYMDVEKYI</sequence>
<feature type="transmembrane region" description="Helical" evidence="1">
    <location>
        <begin position="40"/>
        <end position="64"/>
    </location>
</feature>
<dbReference type="EMBL" id="MN740753">
    <property type="protein sequence ID" value="QHU10325.1"/>
    <property type="molecule type" value="Genomic_DNA"/>
</dbReference>
<accession>A0A6C0JX37</accession>